<proteinExistence type="predicted"/>
<accession>A0A5D2ES50</accession>
<evidence type="ECO:0000313" key="1">
    <source>
        <dbReference type="EMBL" id="TYG95931.1"/>
    </source>
</evidence>
<name>A0A5D2ES50_GOSDA</name>
<evidence type="ECO:0000313" key="2">
    <source>
        <dbReference type="Proteomes" id="UP000323506"/>
    </source>
</evidence>
<gene>
    <name evidence="1" type="ORF">ES288_A11G307900v1</name>
</gene>
<keyword evidence="2" id="KW-1185">Reference proteome</keyword>
<dbReference type="EMBL" id="CM017698">
    <property type="protein sequence ID" value="TYG95931.1"/>
    <property type="molecule type" value="Genomic_DNA"/>
</dbReference>
<protein>
    <submittedName>
        <fullName evidence="1">Uncharacterized protein</fullName>
    </submittedName>
</protein>
<dbReference type="Proteomes" id="UP000323506">
    <property type="component" value="Chromosome A11"/>
</dbReference>
<organism evidence="1 2">
    <name type="scientific">Gossypium darwinii</name>
    <name type="common">Darwin's cotton</name>
    <name type="synonym">Gossypium barbadense var. darwinii</name>
    <dbReference type="NCBI Taxonomy" id="34276"/>
    <lineage>
        <taxon>Eukaryota</taxon>
        <taxon>Viridiplantae</taxon>
        <taxon>Streptophyta</taxon>
        <taxon>Embryophyta</taxon>
        <taxon>Tracheophyta</taxon>
        <taxon>Spermatophyta</taxon>
        <taxon>Magnoliopsida</taxon>
        <taxon>eudicotyledons</taxon>
        <taxon>Gunneridae</taxon>
        <taxon>Pentapetalae</taxon>
        <taxon>rosids</taxon>
        <taxon>malvids</taxon>
        <taxon>Malvales</taxon>
        <taxon>Malvaceae</taxon>
        <taxon>Malvoideae</taxon>
        <taxon>Gossypium</taxon>
    </lineage>
</organism>
<dbReference type="AlphaFoldDB" id="A0A5D2ES50"/>
<sequence>MDNERERNIYGFNSTGFVFFPDMTKNFSVVVLTHFKKQRSCICRAIT</sequence>
<reference evidence="1 2" key="1">
    <citation type="submission" date="2019-06" db="EMBL/GenBank/DDBJ databases">
        <title>WGS assembly of Gossypium darwinii.</title>
        <authorList>
            <person name="Chen Z.J."/>
            <person name="Sreedasyam A."/>
            <person name="Ando A."/>
            <person name="Song Q."/>
            <person name="De L."/>
            <person name="Hulse-Kemp A."/>
            <person name="Ding M."/>
            <person name="Ye W."/>
            <person name="Kirkbride R."/>
            <person name="Jenkins J."/>
            <person name="Plott C."/>
            <person name="Lovell J."/>
            <person name="Lin Y.-M."/>
            <person name="Vaughn R."/>
            <person name="Liu B."/>
            <person name="Li W."/>
            <person name="Simpson S."/>
            <person name="Scheffler B."/>
            <person name="Saski C."/>
            <person name="Grover C."/>
            <person name="Hu G."/>
            <person name="Conover J."/>
            <person name="Carlson J."/>
            <person name="Shu S."/>
            <person name="Boston L."/>
            <person name="Williams M."/>
            <person name="Peterson D."/>
            <person name="Mcgee K."/>
            <person name="Jones D."/>
            <person name="Wendel J."/>
            <person name="Stelly D."/>
            <person name="Grimwood J."/>
            <person name="Schmutz J."/>
        </authorList>
    </citation>
    <scope>NUCLEOTIDE SEQUENCE [LARGE SCALE GENOMIC DNA]</scope>
    <source>
        <strain evidence="1">1808015.09</strain>
    </source>
</reference>